<dbReference type="Gene3D" id="3.90.25.10">
    <property type="entry name" value="UDP-galactose 4-epimerase, domain 1"/>
    <property type="match status" value="1"/>
</dbReference>
<evidence type="ECO:0000256" key="1">
    <source>
        <dbReference type="ARBA" id="ARBA00001937"/>
    </source>
</evidence>
<dbReference type="InterPro" id="IPR016040">
    <property type="entry name" value="NAD(P)-bd_dom"/>
</dbReference>
<keyword evidence="4 6" id="KW-0456">Lyase</keyword>
<evidence type="ECO:0000313" key="6">
    <source>
        <dbReference type="EMBL" id="MET4583502.1"/>
    </source>
</evidence>
<evidence type="ECO:0000256" key="2">
    <source>
        <dbReference type="ARBA" id="ARBA00009263"/>
    </source>
</evidence>
<evidence type="ECO:0000256" key="3">
    <source>
        <dbReference type="ARBA" id="ARBA00011989"/>
    </source>
</evidence>
<dbReference type="SUPFAM" id="SSF51735">
    <property type="entry name" value="NAD(P)-binding Rossmann-fold domains"/>
    <property type="match status" value="1"/>
</dbReference>
<dbReference type="Gene3D" id="3.40.50.720">
    <property type="entry name" value="NAD(P)-binding Rossmann-like Domain"/>
    <property type="match status" value="1"/>
</dbReference>
<protein>
    <recommendedName>
        <fullName evidence="3">GDP-mannose 4,6-dehydratase</fullName>
        <ecNumber evidence="3">4.2.1.47</ecNumber>
    </recommendedName>
</protein>
<keyword evidence="7" id="KW-1185">Reference proteome</keyword>
<comment type="caution">
    <text evidence="6">The sequence shown here is derived from an EMBL/GenBank/DDBJ whole genome shotgun (WGS) entry which is preliminary data.</text>
</comment>
<name>A0ABV2QR08_9MICO</name>
<comment type="similarity">
    <text evidence="2">Belongs to the NAD(P)-dependent epimerase/dehydratase family. GDP-mannose 4,6-dehydratase subfamily.</text>
</comment>
<dbReference type="EC" id="4.2.1.47" evidence="3"/>
<comment type="cofactor">
    <cofactor evidence="1">
        <name>NADP(+)</name>
        <dbReference type="ChEBI" id="CHEBI:58349"/>
    </cofactor>
</comment>
<dbReference type="GO" id="GO:0008446">
    <property type="term" value="F:GDP-mannose 4,6-dehydratase activity"/>
    <property type="evidence" value="ECO:0007669"/>
    <property type="project" value="UniProtKB-EC"/>
</dbReference>
<dbReference type="InterPro" id="IPR006368">
    <property type="entry name" value="GDP_Man_deHydtase"/>
</dbReference>
<evidence type="ECO:0000313" key="7">
    <source>
        <dbReference type="Proteomes" id="UP001549257"/>
    </source>
</evidence>
<dbReference type="CDD" id="cd05260">
    <property type="entry name" value="GDP_MD_SDR_e"/>
    <property type="match status" value="1"/>
</dbReference>
<dbReference type="RefSeq" id="WP_354025672.1">
    <property type="nucleotide sequence ID" value="NZ_JBEPSJ010000004.1"/>
</dbReference>
<dbReference type="Pfam" id="PF16363">
    <property type="entry name" value="GDP_Man_Dehyd"/>
    <property type="match status" value="1"/>
</dbReference>
<dbReference type="PANTHER" id="PTHR43715">
    <property type="entry name" value="GDP-MANNOSE 4,6-DEHYDRATASE"/>
    <property type="match status" value="1"/>
</dbReference>
<gene>
    <name evidence="6" type="ORF">ABIE21_003028</name>
</gene>
<organism evidence="6 7">
    <name type="scientific">Conyzicola nivalis</name>
    <dbReference type="NCBI Taxonomy" id="1477021"/>
    <lineage>
        <taxon>Bacteria</taxon>
        <taxon>Bacillati</taxon>
        <taxon>Actinomycetota</taxon>
        <taxon>Actinomycetes</taxon>
        <taxon>Micrococcales</taxon>
        <taxon>Microbacteriaceae</taxon>
        <taxon>Conyzicola</taxon>
    </lineage>
</organism>
<dbReference type="InterPro" id="IPR036291">
    <property type="entry name" value="NAD(P)-bd_dom_sf"/>
</dbReference>
<dbReference type="Proteomes" id="UP001549257">
    <property type="component" value="Unassembled WGS sequence"/>
</dbReference>
<evidence type="ECO:0000256" key="4">
    <source>
        <dbReference type="ARBA" id="ARBA00023239"/>
    </source>
</evidence>
<proteinExistence type="inferred from homology"/>
<feature type="domain" description="NAD(P)-binding" evidence="5">
    <location>
        <begin position="5"/>
        <end position="311"/>
    </location>
</feature>
<evidence type="ECO:0000259" key="5">
    <source>
        <dbReference type="Pfam" id="PF16363"/>
    </source>
</evidence>
<dbReference type="PANTHER" id="PTHR43715:SF1">
    <property type="entry name" value="GDP-MANNOSE 4,6 DEHYDRATASE"/>
    <property type="match status" value="1"/>
</dbReference>
<accession>A0ABV2QR08</accession>
<sequence length="320" mass="34867">MATAFVTGITGQDGYYLARDLVDEGVEVHALVRDKPAAAAELGDVPGIVLHEGDLDDHGYLRSLILDVAPVEIYNLGGISSVALSWQDPVKTAAVTGTSVAALLQSALELQESAGRQVRFVQASSVEIFGQAETSPQTEETPIRPTTPYGAAKAFAHHLVSIYRGRGLFASAGILYNHESPRRPEKFVSRKISMGVARIAAGLQDTIVMGTLDVYRDWGWAPDYVRALQLAVRNESPGDYVIASGEPRLVADFVQTAFALVGIDDWKNYVEIDQRFVRPTEIRSMNGDATKAREVLGWQPTTGFDEIVRRMVAHDVELLS</sequence>
<dbReference type="EMBL" id="JBEPSJ010000004">
    <property type="protein sequence ID" value="MET4583502.1"/>
    <property type="molecule type" value="Genomic_DNA"/>
</dbReference>
<reference evidence="6 7" key="1">
    <citation type="submission" date="2024-06" db="EMBL/GenBank/DDBJ databases">
        <title>Sorghum-associated microbial communities from plants grown in Nebraska, USA.</title>
        <authorList>
            <person name="Schachtman D."/>
        </authorList>
    </citation>
    <scope>NUCLEOTIDE SEQUENCE [LARGE SCALE GENOMIC DNA]</scope>
    <source>
        <strain evidence="6 7">2857</strain>
    </source>
</reference>